<dbReference type="RefSeq" id="WP_202234452.1">
    <property type="nucleotide sequence ID" value="NZ_AP018365.1"/>
</dbReference>
<organism evidence="1 2">
    <name type="scientific">Actinacidiphila reveromycinica</name>
    <dbReference type="NCBI Taxonomy" id="659352"/>
    <lineage>
        <taxon>Bacteria</taxon>
        <taxon>Bacillati</taxon>
        <taxon>Actinomycetota</taxon>
        <taxon>Actinomycetes</taxon>
        <taxon>Kitasatosporales</taxon>
        <taxon>Streptomycetaceae</taxon>
        <taxon>Actinacidiphila</taxon>
    </lineage>
</organism>
<reference evidence="1 2" key="1">
    <citation type="journal article" date="2010" name="J. Bacteriol.">
        <title>Biochemical characterization of a novel indole prenyltransferase from Streptomyces sp. SN-593.</title>
        <authorList>
            <person name="Takahashi S."/>
            <person name="Takagi H."/>
            <person name="Toyoda A."/>
            <person name="Uramoto M."/>
            <person name="Nogawa T."/>
            <person name="Ueki M."/>
            <person name="Sakaki Y."/>
            <person name="Osada H."/>
        </authorList>
    </citation>
    <scope>NUCLEOTIDE SEQUENCE [LARGE SCALE GENOMIC DNA]</scope>
    <source>
        <strain evidence="1 2">SN-593</strain>
    </source>
</reference>
<reference evidence="1 2" key="4">
    <citation type="journal article" date="2020" name="Sci. Rep.">
        <title>beta-carboline chemical signals induce reveromycin production through a LuxR family regulator in Streptomyces sp. SN-593.</title>
        <authorList>
            <person name="Panthee S."/>
            <person name="Kito N."/>
            <person name="Hayashi T."/>
            <person name="Shimizu T."/>
            <person name="Ishikawa J."/>
            <person name="Hamamoto H."/>
            <person name="Osada H."/>
            <person name="Takahashi S."/>
        </authorList>
    </citation>
    <scope>NUCLEOTIDE SEQUENCE [LARGE SCALE GENOMIC DNA]</scope>
    <source>
        <strain evidence="1 2">SN-593</strain>
    </source>
</reference>
<protein>
    <submittedName>
        <fullName evidence="1">Uncharacterized protein</fullName>
    </submittedName>
</protein>
<gene>
    <name evidence="1" type="ORF">RVR_4423</name>
</gene>
<reference evidence="1 2" key="2">
    <citation type="journal article" date="2011" name="J. Antibiot.">
        <title>Furaquinocins I and J: novel polyketide isoprenoid hybrid compounds from Streptomyces reveromyceticus SN-593.</title>
        <authorList>
            <person name="Panthee S."/>
            <person name="Takahashi S."/>
            <person name="Takagi H."/>
            <person name="Nogawa T."/>
            <person name="Oowada E."/>
            <person name="Uramoto M."/>
            <person name="Osada H."/>
        </authorList>
    </citation>
    <scope>NUCLEOTIDE SEQUENCE [LARGE SCALE GENOMIC DNA]</scope>
    <source>
        <strain evidence="1 2">SN-593</strain>
    </source>
</reference>
<sequence length="67" mass="7414">MSESPELDDELKSQAVTLLLAEATTAIEINALTRVALRAGFMWRCFPCKRDHYLRTEKCGCGAGRPA</sequence>
<dbReference type="EMBL" id="AP018365">
    <property type="protein sequence ID" value="BBA98290.1"/>
    <property type="molecule type" value="Genomic_DNA"/>
</dbReference>
<dbReference type="KEGG" id="arev:RVR_4423"/>
<dbReference type="Proteomes" id="UP000595703">
    <property type="component" value="Chromosome"/>
</dbReference>
<keyword evidence="2" id="KW-1185">Reference proteome</keyword>
<proteinExistence type="predicted"/>
<reference evidence="1 2" key="3">
    <citation type="journal article" date="2011" name="Nat. Chem. Biol.">
        <title>Reveromycin A biosynthesis uses RevG and RevJ for stereospecific spiroacetal formation.</title>
        <authorList>
            <person name="Takahashi S."/>
            <person name="Toyoda A."/>
            <person name="Sekiyama Y."/>
            <person name="Takagi H."/>
            <person name="Nogawa T."/>
            <person name="Uramoto M."/>
            <person name="Suzuki R."/>
            <person name="Koshino H."/>
            <person name="Kumano T."/>
            <person name="Panthee S."/>
            <person name="Dairi T."/>
            <person name="Ishikawa J."/>
            <person name="Ikeda H."/>
            <person name="Sakaki Y."/>
            <person name="Osada H."/>
        </authorList>
    </citation>
    <scope>NUCLEOTIDE SEQUENCE [LARGE SCALE GENOMIC DNA]</scope>
    <source>
        <strain evidence="1 2">SN-593</strain>
    </source>
</reference>
<evidence type="ECO:0000313" key="2">
    <source>
        <dbReference type="Proteomes" id="UP000595703"/>
    </source>
</evidence>
<accession>A0A7U3UT70</accession>
<dbReference type="AlphaFoldDB" id="A0A7U3UT70"/>
<name>A0A7U3UT70_9ACTN</name>
<evidence type="ECO:0000313" key="1">
    <source>
        <dbReference type="EMBL" id="BBA98290.1"/>
    </source>
</evidence>